<protein>
    <submittedName>
        <fullName evidence="3">Heavy metal-dependent transcriptional regulator, MerR family</fullName>
    </submittedName>
</protein>
<dbReference type="InterPro" id="IPR000551">
    <property type="entry name" value="MerR-type_HTH_dom"/>
</dbReference>
<dbReference type="AlphaFoldDB" id="A0A212KMZ6"/>
<evidence type="ECO:0000256" key="1">
    <source>
        <dbReference type="ARBA" id="ARBA00023125"/>
    </source>
</evidence>
<organism evidence="3">
    <name type="scientific">uncultured Alphaproteobacteria bacterium</name>
    <dbReference type="NCBI Taxonomy" id="91750"/>
    <lineage>
        <taxon>Bacteria</taxon>
        <taxon>Pseudomonadati</taxon>
        <taxon>Pseudomonadota</taxon>
        <taxon>Alphaproteobacteria</taxon>
        <taxon>environmental samples</taxon>
    </lineage>
</organism>
<dbReference type="PROSITE" id="PS00552">
    <property type="entry name" value="HTH_MERR_1"/>
    <property type="match status" value="1"/>
</dbReference>
<dbReference type="EMBL" id="FLUO01000003">
    <property type="protein sequence ID" value="SBW12965.1"/>
    <property type="molecule type" value="Genomic_DNA"/>
</dbReference>
<dbReference type="PRINTS" id="PR00040">
    <property type="entry name" value="HTHMERR"/>
</dbReference>
<dbReference type="PROSITE" id="PS50937">
    <property type="entry name" value="HTH_MERR_2"/>
    <property type="match status" value="1"/>
</dbReference>
<dbReference type="SMART" id="SM00422">
    <property type="entry name" value="HTH_MERR"/>
    <property type="match status" value="1"/>
</dbReference>
<dbReference type="PANTHER" id="PTHR30204:SF92">
    <property type="entry name" value="HTH-TYPE TRANSCRIPTIONAL REGULATOR ZNTR"/>
    <property type="match status" value="1"/>
</dbReference>
<gene>
    <name evidence="3" type="primary">hmrR</name>
    <name evidence="3" type="ORF">KL86APRO_30456</name>
</gene>
<reference evidence="3" key="1">
    <citation type="submission" date="2016-04" db="EMBL/GenBank/DDBJ databases">
        <authorList>
            <person name="Evans L.H."/>
            <person name="Alamgir A."/>
            <person name="Owens N."/>
            <person name="Weber N.D."/>
            <person name="Virtaneva K."/>
            <person name="Barbian K."/>
            <person name="Babar A."/>
            <person name="Rosenke K."/>
        </authorList>
    </citation>
    <scope>NUCLEOTIDE SEQUENCE</scope>
    <source>
        <strain evidence="3">86</strain>
    </source>
</reference>
<name>A0A212KMZ6_9PROT</name>
<dbReference type="CDD" id="cd04785">
    <property type="entry name" value="HTH_CadR-PbrR-like"/>
    <property type="match status" value="1"/>
</dbReference>
<sequence length="138" mass="15762">MLPIGDLAKQSGVKIPTIRYYESIGLLPEPARSEGNRRLYPPEAVRRLRFIRHARELGFEIGAIRRLAQMAQNPGEPCCEADRLARERLSEIEDKIARLAAQRDELVRMIGDCAHGRVADCRVIDVLDDHDKCLHREH</sequence>
<dbReference type="InterPro" id="IPR009061">
    <property type="entry name" value="DNA-bd_dom_put_sf"/>
</dbReference>
<dbReference type="PANTHER" id="PTHR30204">
    <property type="entry name" value="REDOX-CYCLING DRUG-SENSING TRANSCRIPTIONAL ACTIVATOR SOXR"/>
    <property type="match status" value="1"/>
</dbReference>
<proteinExistence type="predicted"/>
<keyword evidence="1" id="KW-0238">DNA-binding</keyword>
<dbReference type="Pfam" id="PF13411">
    <property type="entry name" value="MerR_1"/>
    <property type="match status" value="1"/>
</dbReference>
<accession>A0A212KMZ6</accession>
<dbReference type="Gene3D" id="1.10.1660.10">
    <property type="match status" value="1"/>
</dbReference>
<evidence type="ECO:0000313" key="3">
    <source>
        <dbReference type="EMBL" id="SBW12965.1"/>
    </source>
</evidence>
<feature type="domain" description="HTH merR-type" evidence="2">
    <location>
        <begin position="1"/>
        <end position="70"/>
    </location>
</feature>
<evidence type="ECO:0000259" key="2">
    <source>
        <dbReference type="PROSITE" id="PS50937"/>
    </source>
</evidence>
<dbReference type="SUPFAM" id="SSF46955">
    <property type="entry name" value="Putative DNA-binding domain"/>
    <property type="match status" value="1"/>
</dbReference>
<dbReference type="GO" id="GO:0003677">
    <property type="term" value="F:DNA binding"/>
    <property type="evidence" value="ECO:0007669"/>
    <property type="project" value="UniProtKB-KW"/>
</dbReference>
<dbReference type="GO" id="GO:0003700">
    <property type="term" value="F:DNA-binding transcription factor activity"/>
    <property type="evidence" value="ECO:0007669"/>
    <property type="project" value="InterPro"/>
</dbReference>
<dbReference type="InterPro" id="IPR047057">
    <property type="entry name" value="MerR_fam"/>
</dbReference>